<accession>A0A1E7XXX7</accession>
<dbReference type="EMBL" id="MAXD01000013">
    <property type="protein sequence ID" value="OFA33697.1"/>
    <property type="molecule type" value="Genomic_DNA"/>
</dbReference>
<sequence length="95" mass="10301">MNGVDAFAAVADRLDLFADRVRYERVLACRDVADWCRAQDGAGMTAAGAFEAVADYCDIAAHAMPVLGNYVGFERYVAYGGIAGWCRKAGRDAWD</sequence>
<dbReference type="RefSeq" id="WP_070122988.1">
    <property type="nucleotide sequence ID" value="NZ_MAXD01000013.1"/>
</dbReference>
<dbReference type="AlphaFoldDB" id="A0A1E7XXX7"/>
<reference evidence="1 2" key="1">
    <citation type="submission" date="2016-07" db="EMBL/GenBank/DDBJ databases">
        <title>Draft Genome Sequence of Bifidobacterium adolescentis strain Km 4.</title>
        <authorList>
            <person name="Danilenko V.N."/>
        </authorList>
    </citation>
    <scope>NUCLEOTIDE SEQUENCE [LARGE SCALE GENOMIC DNA]</scope>
    <source>
        <strain evidence="1 2">Km 4</strain>
    </source>
</reference>
<name>A0A1E7XXX7_BIFAD</name>
<evidence type="ECO:0000313" key="2">
    <source>
        <dbReference type="Proteomes" id="UP000175684"/>
    </source>
</evidence>
<dbReference type="Proteomes" id="UP000175684">
    <property type="component" value="Unassembled WGS sequence"/>
</dbReference>
<evidence type="ECO:0000313" key="1">
    <source>
        <dbReference type="EMBL" id="OFA33697.1"/>
    </source>
</evidence>
<comment type="caution">
    <text evidence="1">The sequence shown here is derived from an EMBL/GenBank/DDBJ whole genome shotgun (WGS) entry which is preliminary data.</text>
</comment>
<proteinExistence type="predicted"/>
<protein>
    <submittedName>
        <fullName evidence="1">Uncharacterized protein</fullName>
    </submittedName>
</protein>
<gene>
    <name evidence="1" type="ORF">BBK15_09495</name>
</gene>
<organism evidence="1 2">
    <name type="scientific">Bifidobacterium adolescentis</name>
    <dbReference type="NCBI Taxonomy" id="1680"/>
    <lineage>
        <taxon>Bacteria</taxon>
        <taxon>Bacillati</taxon>
        <taxon>Actinomycetota</taxon>
        <taxon>Actinomycetes</taxon>
        <taxon>Bifidobacteriales</taxon>
        <taxon>Bifidobacteriaceae</taxon>
        <taxon>Bifidobacterium</taxon>
    </lineage>
</organism>